<keyword evidence="8" id="KW-1185">Reference proteome</keyword>
<evidence type="ECO:0000259" key="6">
    <source>
        <dbReference type="PROSITE" id="PS51742"/>
    </source>
</evidence>
<name>A0AAV1X391_LUPLU</name>
<keyword evidence="2" id="KW-0238">DNA-binding</keyword>
<dbReference type="AlphaFoldDB" id="A0AAV1X391"/>
<feature type="domain" description="PPC" evidence="6">
    <location>
        <begin position="88"/>
        <end position="235"/>
    </location>
</feature>
<dbReference type="Pfam" id="PF03479">
    <property type="entry name" value="PCC"/>
    <property type="match status" value="1"/>
</dbReference>
<evidence type="ECO:0000256" key="5">
    <source>
        <dbReference type="SAM" id="MobiDB-lite"/>
    </source>
</evidence>
<evidence type="ECO:0000256" key="4">
    <source>
        <dbReference type="ARBA" id="ARBA00023242"/>
    </source>
</evidence>
<dbReference type="CDD" id="cd11378">
    <property type="entry name" value="DUF296"/>
    <property type="match status" value="1"/>
</dbReference>
<keyword evidence="3" id="KW-0804">Transcription</keyword>
<gene>
    <name evidence="7" type="ORF">LLUT_LOCUS16907</name>
</gene>
<dbReference type="EMBL" id="CAXHTB010000011">
    <property type="protein sequence ID" value="CAL0315847.1"/>
    <property type="molecule type" value="Genomic_DNA"/>
</dbReference>
<proteinExistence type="predicted"/>
<dbReference type="PANTHER" id="PTHR31100">
    <property type="entry name" value="AT-HOOK MOTIF NUCLEAR-LOCALIZED PROTEIN 15"/>
    <property type="match status" value="1"/>
</dbReference>
<dbReference type="GO" id="GO:0005634">
    <property type="term" value="C:nucleus"/>
    <property type="evidence" value="ECO:0007669"/>
    <property type="project" value="TreeGrafter"/>
</dbReference>
<dbReference type="PROSITE" id="PS51742">
    <property type="entry name" value="PPC"/>
    <property type="match status" value="1"/>
</dbReference>
<evidence type="ECO:0000256" key="2">
    <source>
        <dbReference type="ARBA" id="ARBA00023125"/>
    </source>
</evidence>
<keyword evidence="1" id="KW-0805">Transcription regulation</keyword>
<dbReference type="GO" id="GO:0003700">
    <property type="term" value="F:DNA-binding transcription factor activity"/>
    <property type="evidence" value="ECO:0007669"/>
    <property type="project" value="TreeGrafter"/>
</dbReference>
<organism evidence="7 8">
    <name type="scientific">Lupinus luteus</name>
    <name type="common">European yellow lupine</name>
    <dbReference type="NCBI Taxonomy" id="3873"/>
    <lineage>
        <taxon>Eukaryota</taxon>
        <taxon>Viridiplantae</taxon>
        <taxon>Streptophyta</taxon>
        <taxon>Embryophyta</taxon>
        <taxon>Tracheophyta</taxon>
        <taxon>Spermatophyta</taxon>
        <taxon>Magnoliopsida</taxon>
        <taxon>eudicotyledons</taxon>
        <taxon>Gunneridae</taxon>
        <taxon>Pentapetalae</taxon>
        <taxon>rosids</taxon>
        <taxon>fabids</taxon>
        <taxon>Fabales</taxon>
        <taxon>Fabaceae</taxon>
        <taxon>Papilionoideae</taxon>
        <taxon>50 kb inversion clade</taxon>
        <taxon>genistoids sensu lato</taxon>
        <taxon>core genistoids</taxon>
        <taxon>Genisteae</taxon>
        <taxon>Lupinus</taxon>
    </lineage>
</organism>
<comment type="caution">
    <text evidence="7">The sequence shown here is derived from an EMBL/GenBank/DDBJ whole genome shotgun (WGS) entry which is preliminary data.</text>
</comment>
<accession>A0AAV1X391</accession>
<dbReference type="InterPro" id="IPR005175">
    <property type="entry name" value="PPC_dom"/>
</dbReference>
<sequence length="296" mass="32119">MAYNTHAPSFSQTSTEEDNSSDHSGAREHHSLSNTNTNTPPPHATAGYYTIQEHNINHHSQPSKRPRGRPLGSKNKPKPPIVIRQESEDAMKPVVIEIPIGNDIIKVLTTFAQHHRVSISILSGSGSVSEITLRHHVSRASVSPTHGTCRILSLTGSYVRGHLPSLTSSNVASFHPCSSFGIIVAGPQGQVFGGVIGGRVIAATSVVVVASVFMNPQFHRLPFINENIVDEENDDNDYVDRSGGVEFVPGDNNNNNGSVMIPNMSGFGVATSTGQDPIANMNVMQWNHFNHLRYNY</sequence>
<reference evidence="7 8" key="1">
    <citation type="submission" date="2024-03" db="EMBL/GenBank/DDBJ databases">
        <authorList>
            <person name="Martinez-Hernandez J."/>
        </authorList>
    </citation>
    <scope>NUCLEOTIDE SEQUENCE [LARGE SCALE GENOMIC DNA]</scope>
</reference>
<dbReference type="GO" id="GO:0003680">
    <property type="term" value="F:minor groove of adenine-thymine-rich DNA binding"/>
    <property type="evidence" value="ECO:0007669"/>
    <property type="project" value="InterPro"/>
</dbReference>
<feature type="compositionally biased region" description="Polar residues" evidence="5">
    <location>
        <begin position="1"/>
        <end position="14"/>
    </location>
</feature>
<feature type="compositionally biased region" description="Basic and acidic residues" evidence="5">
    <location>
        <begin position="20"/>
        <end position="31"/>
    </location>
</feature>
<dbReference type="PANTHER" id="PTHR31100:SF63">
    <property type="entry name" value="AT-HOOK MOTIF NUCLEAR-LOCALIZED PROTEIN"/>
    <property type="match status" value="1"/>
</dbReference>
<feature type="region of interest" description="Disordered" evidence="5">
    <location>
        <begin position="1"/>
        <end position="86"/>
    </location>
</feature>
<dbReference type="Gene3D" id="3.30.1330.80">
    <property type="entry name" value="Hypothetical protein, similar to alpha- acetolactate decarboxylase, domain 2"/>
    <property type="match status" value="1"/>
</dbReference>
<evidence type="ECO:0000313" key="7">
    <source>
        <dbReference type="EMBL" id="CAL0315847.1"/>
    </source>
</evidence>
<dbReference type="Proteomes" id="UP001497480">
    <property type="component" value="Unassembled WGS sequence"/>
</dbReference>
<dbReference type="SUPFAM" id="SSF117856">
    <property type="entry name" value="AF0104/ALDC/Ptd012-like"/>
    <property type="match status" value="1"/>
</dbReference>
<keyword evidence="4" id="KW-0539">Nucleus</keyword>
<evidence type="ECO:0000256" key="1">
    <source>
        <dbReference type="ARBA" id="ARBA00023015"/>
    </source>
</evidence>
<protein>
    <recommendedName>
        <fullName evidence="6">PPC domain-containing protein</fullName>
    </recommendedName>
</protein>
<dbReference type="InterPro" id="IPR014476">
    <property type="entry name" value="AHL15-29"/>
</dbReference>
<evidence type="ECO:0000313" key="8">
    <source>
        <dbReference type="Proteomes" id="UP001497480"/>
    </source>
</evidence>
<evidence type="ECO:0000256" key="3">
    <source>
        <dbReference type="ARBA" id="ARBA00023163"/>
    </source>
</evidence>